<evidence type="ECO:0000313" key="2">
    <source>
        <dbReference type="EMBL" id="KTB12288.1"/>
    </source>
</evidence>
<feature type="region of interest" description="Disordered" evidence="1">
    <location>
        <begin position="408"/>
        <end position="454"/>
    </location>
</feature>
<feature type="compositionally biased region" description="Basic residues" evidence="1">
    <location>
        <begin position="419"/>
        <end position="441"/>
    </location>
</feature>
<dbReference type="GO" id="GO:0005737">
    <property type="term" value="C:cytoplasm"/>
    <property type="evidence" value="ECO:0007669"/>
    <property type="project" value="EnsemblFungi"/>
</dbReference>
<dbReference type="PANTHER" id="PTHR21708:SF34">
    <property type="entry name" value="OUTER SPORE WALL PROTEIN 2"/>
    <property type="match status" value="1"/>
</dbReference>
<dbReference type="VEuPathDB" id="FungiDB:GWK60_F01617"/>
<dbReference type="PANTHER" id="PTHR21708">
    <property type="entry name" value="PROBABLE 2-DEHYDROPANTOATE 2-REDUCTASE"/>
    <property type="match status" value="1"/>
</dbReference>
<dbReference type="VEuPathDB" id="FungiDB:B1J91_F01859g"/>
<feature type="compositionally biased region" description="Low complexity" evidence="1">
    <location>
        <begin position="540"/>
        <end position="559"/>
    </location>
</feature>
<sequence>MSKENVCLVVGDTPATQFLAWRLNSAGSTIILIGPYVSSDGLIAWKTTKLGANFYTPKVFTRNIDELPYKLENYRKDHTLGEIHAMIISAISFEDLAKTCTVLSQFSNENTTIFVNGSYGVELEEFVLRYFENKCKCVISIVCEMECRQLSLGSYALVNDEHCLVSIGLSYTPALSSKNEVLLRNSISAEAELSKGKGSVTSIIIDQLKDINWVEIKVYKPEEQLALKIWEVVIPKISLVILSIVHEELDYEKMLLNDSVRTIFENVSQELFKVCQLQCNEKSTCFYNSSSGIIDNNLILQYCMKQTKALNDTTSSEYPEYLSLPFEAYCFYHRLEYPAEILLTQPINLAKRYDVGYSNLNFLFSVYSRLLSMCGLSIKGGRADKSHISFFDTKVGISPSKIEDSKVKSVINDTSTKGNSKKNNKKNNKKKRKLKKKYHQKDKHDSKNSNAVTSTHSLPIISSALEEGSGILPPDLENLYLDSQRFNLISPKSPGLPPTFNKFQQQGTKITTNEVKANNGSQIDLDGKNQIASGTEVKSTRSGSISTTSSDSSSVTTSSDEYEEAQDMLCRDCGVQLNQNSSNRVRACGYDDVVSVNNEIEDDSLSIFNDRTKFEKSRDQLTTLESIGTISLPHFFKRFTPNTSEKKKRYQGLSFDKATTMNLELQIRQKDSFFLTHYDAIGKDDRNATTLDKDLSRQHHLEQGQQFWKLKRHYNIYRGSVTIPRATPYDNMLEHLELLNRANAGEILNFTTTRYGEVDTYFNFLKQRRNLAHILKGAHYRFKTLKDNEVKHIDL</sequence>
<evidence type="ECO:0000256" key="1">
    <source>
        <dbReference type="SAM" id="MobiDB-lite"/>
    </source>
</evidence>
<evidence type="ECO:0000313" key="3">
    <source>
        <dbReference type="Proteomes" id="UP000054886"/>
    </source>
</evidence>
<dbReference type="InterPro" id="IPR051402">
    <property type="entry name" value="KPR-Related"/>
</dbReference>
<protein>
    <submittedName>
        <fullName evidence="2">Outer spore wall protein 2</fullName>
    </submittedName>
</protein>
<name>A0A0W0CBU9_CANGB</name>
<gene>
    <name evidence="2" type="ORF">AO440_001179</name>
</gene>
<reference evidence="2 3" key="1">
    <citation type="submission" date="2015-10" db="EMBL/GenBank/DDBJ databases">
        <title>Draft genomes sequences of Candida glabrata isolates 1A, 1B, 2A, 2B, 3A and 3B.</title>
        <authorList>
            <person name="Haavelsrud O.E."/>
            <person name="Gaustad P."/>
        </authorList>
    </citation>
    <scope>NUCLEOTIDE SEQUENCE [LARGE SCALE GENOMIC DNA]</scope>
    <source>
        <strain evidence="2">910700640</strain>
    </source>
</reference>
<proteinExistence type="predicted"/>
<feature type="region of interest" description="Disordered" evidence="1">
    <location>
        <begin position="516"/>
        <end position="560"/>
    </location>
</feature>
<dbReference type="VEuPathDB" id="FungiDB:GVI51_F01617"/>
<dbReference type="AlphaFoldDB" id="A0A0W0CBU9"/>
<accession>A0A0W0CBU9</accession>
<dbReference type="GO" id="GO:0030476">
    <property type="term" value="P:ascospore wall assembly"/>
    <property type="evidence" value="ECO:0007669"/>
    <property type="project" value="EnsemblFungi"/>
</dbReference>
<comment type="caution">
    <text evidence="2">The sequence shown here is derived from an EMBL/GenBank/DDBJ whole genome shotgun (WGS) entry which is preliminary data.</text>
</comment>
<dbReference type="EMBL" id="LLZZ01000022">
    <property type="protein sequence ID" value="KTB12288.1"/>
    <property type="molecule type" value="Genomic_DNA"/>
</dbReference>
<dbReference type="VEuPathDB" id="FungiDB:CAGL0F01859g"/>
<dbReference type="GO" id="GO:0005628">
    <property type="term" value="C:prospore membrane"/>
    <property type="evidence" value="ECO:0007669"/>
    <property type="project" value="EnsemblFungi"/>
</dbReference>
<organism evidence="2 3">
    <name type="scientific">Candida glabrata</name>
    <name type="common">Yeast</name>
    <name type="synonym">Torulopsis glabrata</name>
    <dbReference type="NCBI Taxonomy" id="5478"/>
    <lineage>
        <taxon>Eukaryota</taxon>
        <taxon>Fungi</taxon>
        <taxon>Dikarya</taxon>
        <taxon>Ascomycota</taxon>
        <taxon>Saccharomycotina</taxon>
        <taxon>Saccharomycetes</taxon>
        <taxon>Saccharomycetales</taxon>
        <taxon>Saccharomycetaceae</taxon>
        <taxon>Nakaseomyces</taxon>
    </lineage>
</organism>
<dbReference type="Proteomes" id="UP000054886">
    <property type="component" value="Unassembled WGS sequence"/>
</dbReference>